<evidence type="ECO:0000313" key="2">
    <source>
        <dbReference type="EMBL" id="MBB6172492.1"/>
    </source>
</evidence>
<reference evidence="2 3" key="1">
    <citation type="submission" date="2020-08" db="EMBL/GenBank/DDBJ databases">
        <title>Sequencing the genomes of 1000 actinobacteria strains.</title>
        <authorList>
            <person name="Klenk H.-P."/>
        </authorList>
    </citation>
    <scope>NUCLEOTIDE SEQUENCE [LARGE SCALE GENOMIC DNA]</scope>
    <source>
        <strain evidence="2 3">DSM 46659</strain>
    </source>
</reference>
<evidence type="ECO:0000256" key="1">
    <source>
        <dbReference type="SAM" id="MobiDB-lite"/>
    </source>
</evidence>
<dbReference type="Pfam" id="PF04672">
    <property type="entry name" value="Methyltransf_19"/>
    <property type="match status" value="1"/>
</dbReference>
<dbReference type="EMBL" id="JACHDS010000001">
    <property type="protein sequence ID" value="MBB6172492.1"/>
    <property type="molecule type" value="Genomic_DNA"/>
</dbReference>
<protein>
    <recommendedName>
        <fullName evidence="4">S-adenosyl methyltransferase</fullName>
    </recommendedName>
</protein>
<dbReference type="RefSeq" id="WP_184075784.1">
    <property type="nucleotide sequence ID" value="NZ_JACHDS010000001.1"/>
</dbReference>
<dbReference type="InterPro" id="IPR029063">
    <property type="entry name" value="SAM-dependent_MTases_sf"/>
</dbReference>
<comment type="caution">
    <text evidence="2">The sequence shown here is derived from an EMBL/GenBank/DDBJ whole genome shotgun (WGS) entry which is preliminary data.</text>
</comment>
<dbReference type="Proteomes" id="UP000546642">
    <property type="component" value="Unassembled WGS sequence"/>
</dbReference>
<feature type="compositionally biased region" description="Low complexity" evidence="1">
    <location>
        <begin position="38"/>
        <end position="51"/>
    </location>
</feature>
<dbReference type="AlphaFoldDB" id="A0A7W9YI14"/>
<evidence type="ECO:0008006" key="4">
    <source>
        <dbReference type="Google" id="ProtNLM"/>
    </source>
</evidence>
<organism evidence="2 3">
    <name type="scientific">Nocardiopsis mwathae</name>
    <dbReference type="NCBI Taxonomy" id="1472723"/>
    <lineage>
        <taxon>Bacteria</taxon>
        <taxon>Bacillati</taxon>
        <taxon>Actinomycetota</taxon>
        <taxon>Actinomycetes</taxon>
        <taxon>Streptosporangiales</taxon>
        <taxon>Nocardiopsidaceae</taxon>
        <taxon>Nocardiopsis</taxon>
    </lineage>
</organism>
<gene>
    <name evidence="2" type="ORF">HNR23_002552</name>
</gene>
<sequence>MTDERRALHIVEDPPAIDVPPPRVIRIDEHRLRRGADGDAPSAADQGAAARPTAPGSAEPPEVTRAKRGFLRRAAGYLAADAGIRQFVDIGSRLPADDGIGGAVHEHAPDARVVYVETGSTVPIRGCGAAGDAAVSVAAVHRPDPASLISLLDLRGLVDFGEPAAFFLVDTAPPEDGGAPAAGLVDALHAAMCPGGFLALALPPDSAGAGDGGRARSAFGAFTLLDPGLADLAWWPYPDEDVAGRGTGIPAGLGRR</sequence>
<keyword evidence="3" id="KW-1185">Reference proteome</keyword>
<feature type="compositionally biased region" description="Basic and acidic residues" evidence="1">
    <location>
        <begin position="25"/>
        <end position="37"/>
    </location>
</feature>
<feature type="region of interest" description="Disordered" evidence="1">
    <location>
        <begin position="1"/>
        <end position="64"/>
    </location>
</feature>
<accession>A0A7W9YI14</accession>
<proteinExistence type="predicted"/>
<feature type="compositionally biased region" description="Basic and acidic residues" evidence="1">
    <location>
        <begin position="1"/>
        <end position="12"/>
    </location>
</feature>
<evidence type="ECO:0000313" key="3">
    <source>
        <dbReference type="Proteomes" id="UP000546642"/>
    </source>
</evidence>
<dbReference type="Gene3D" id="3.40.50.150">
    <property type="entry name" value="Vaccinia Virus protein VP39"/>
    <property type="match status" value="1"/>
</dbReference>
<dbReference type="InterPro" id="IPR006764">
    <property type="entry name" value="SAM_dep_MeTrfase_SAV2177_type"/>
</dbReference>
<name>A0A7W9YI14_9ACTN</name>